<dbReference type="FunFam" id="1.10.287.950:FF:000001">
    <property type="entry name" value="Methyl-accepting chemotaxis sensory transducer"/>
    <property type="match status" value="1"/>
</dbReference>
<dbReference type="SUPFAM" id="SSF103190">
    <property type="entry name" value="Sensory domain-like"/>
    <property type="match status" value="2"/>
</dbReference>
<dbReference type="SMART" id="SM00304">
    <property type="entry name" value="HAMP"/>
    <property type="match status" value="1"/>
</dbReference>
<dbReference type="CDD" id="cd11386">
    <property type="entry name" value="MCP_signal"/>
    <property type="match status" value="1"/>
</dbReference>
<protein>
    <submittedName>
        <fullName evidence="12">Methyl-accepting chemotaxis protein McpB</fullName>
    </submittedName>
</protein>
<keyword evidence="3" id="KW-0145">Chemotaxis</keyword>
<evidence type="ECO:0000256" key="3">
    <source>
        <dbReference type="ARBA" id="ARBA00022500"/>
    </source>
</evidence>
<feature type="transmembrane region" description="Helical" evidence="9">
    <location>
        <begin position="241"/>
        <end position="265"/>
    </location>
</feature>
<dbReference type="CDD" id="cd12912">
    <property type="entry name" value="PDC2_MCP_like"/>
    <property type="match status" value="1"/>
</dbReference>
<comment type="similarity">
    <text evidence="8">Belongs to the methyl-accepting chemotaxis (MCP) protein family.</text>
</comment>
<evidence type="ECO:0000256" key="8">
    <source>
        <dbReference type="ARBA" id="ARBA00029447"/>
    </source>
</evidence>
<evidence type="ECO:0000256" key="9">
    <source>
        <dbReference type="SAM" id="Phobius"/>
    </source>
</evidence>
<name>A0A644YYK2_9ZZZZ</name>
<evidence type="ECO:0000313" key="12">
    <source>
        <dbReference type="EMBL" id="MPM33379.1"/>
    </source>
</evidence>
<accession>A0A644YYK2</accession>
<evidence type="ECO:0000259" key="10">
    <source>
        <dbReference type="PROSITE" id="PS50111"/>
    </source>
</evidence>
<dbReference type="GO" id="GO:0005886">
    <property type="term" value="C:plasma membrane"/>
    <property type="evidence" value="ECO:0007669"/>
    <property type="project" value="UniProtKB-SubCell"/>
</dbReference>
<dbReference type="EMBL" id="VSSQ01006642">
    <property type="protein sequence ID" value="MPM33379.1"/>
    <property type="molecule type" value="Genomic_DNA"/>
</dbReference>
<organism evidence="12">
    <name type="scientific">bioreactor metagenome</name>
    <dbReference type="NCBI Taxonomy" id="1076179"/>
    <lineage>
        <taxon>unclassified sequences</taxon>
        <taxon>metagenomes</taxon>
        <taxon>ecological metagenomes</taxon>
    </lineage>
</organism>
<dbReference type="Pfam" id="PF02743">
    <property type="entry name" value="dCache_1"/>
    <property type="match status" value="1"/>
</dbReference>
<dbReference type="InterPro" id="IPR004089">
    <property type="entry name" value="MCPsignal_dom"/>
</dbReference>
<comment type="subcellular location">
    <subcellularLocation>
        <location evidence="1">Cell membrane</location>
        <topology evidence="1">Multi-pass membrane protein</topology>
    </subcellularLocation>
</comment>
<reference evidence="12" key="1">
    <citation type="submission" date="2019-08" db="EMBL/GenBank/DDBJ databases">
        <authorList>
            <person name="Kucharzyk K."/>
            <person name="Murdoch R.W."/>
            <person name="Higgins S."/>
            <person name="Loffler F."/>
        </authorList>
    </citation>
    <scope>NUCLEOTIDE SEQUENCE</scope>
</reference>
<dbReference type="GO" id="GO:0006935">
    <property type="term" value="P:chemotaxis"/>
    <property type="evidence" value="ECO:0007669"/>
    <property type="project" value="UniProtKB-KW"/>
</dbReference>
<keyword evidence="2" id="KW-1003">Cell membrane</keyword>
<dbReference type="AlphaFoldDB" id="A0A644YYK2"/>
<dbReference type="InterPro" id="IPR029151">
    <property type="entry name" value="Sensor-like_sf"/>
</dbReference>
<comment type="caution">
    <text evidence="12">The sequence shown here is derived from an EMBL/GenBank/DDBJ whole genome shotgun (WGS) entry which is preliminary data.</text>
</comment>
<evidence type="ECO:0000259" key="11">
    <source>
        <dbReference type="PROSITE" id="PS50885"/>
    </source>
</evidence>
<dbReference type="Gene3D" id="1.10.287.950">
    <property type="entry name" value="Methyl-accepting chemotaxis protein"/>
    <property type="match status" value="1"/>
</dbReference>
<sequence>MSIQSAEQKIIEGNKTIAIQISNEIDRFMDDAKALTETLALTPAAISMDADKVRELLLAAQQKNPQFELIVLMDTTGMQIARTSGNLANRTDRDYFKGAMAGNTFITDVYISVATNAPTITISAPIKDKSGKVIGVVASDIGLKAVWEIAERTAIGSTGYVYVVDQNGTLIAHPDKERVLKKDNVKSNAAVQAVLNGLTGHMEVTSTQEVDSLTSYAPIKDHGWGVLTNLPTKEVNSYFHYTYWVILFMIIVAVILAAASGYYIAKSITKPLQIMVDFCKELADGDFRDKPRHMLRKDEIGQLGDALVSMRSDLRTVFIQVSVSSEQVAASSEELNASAEQSAQVVSQVAGAISDVANGAEKQLKAVDETTAVVEEMSASIQQVAASANQVADNSSQAADKAINGDKSVEKAVSQMAHIEQTVNKSSQVIAKLGDRSKEIGQIVDTISGIAGQTNLLALNAAIEAARAGEQGRGFAVVAEEVRKLAEQSQDAAKQIAALISEIQGDTQEAVVAMSEGTREVKVGTEVVTAAGSAFKEIATLVTQVSEQVKEISAAIQQMASGSQQIVASVKEIDGHSKTAVGQAQTVSAATEEQAASMEEIASSSQGLAKLAQDLNIAVSKFRI</sequence>
<dbReference type="CDD" id="cd06225">
    <property type="entry name" value="HAMP"/>
    <property type="match status" value="1"/>
</dbReference>
<keyword evidence="6 9" id="KW-0472">Membrane</keyword>
<keyword evidence="4 9" id="KW-0812">Transmembrane</keyword>
<dbReference type="InterPro" id="IPR033479">
    <property type="entry name" value="dCache_1"/>
</dbReference>
<evidence type="ECO:0000256" key="4">
    <source>
        <dbReference type="ARBA" id="ARBA00022692"/>
    </source>
</evidence>
<dbReference type="SUPFAM" id="SSF58104">
    <property type="entry name" value="Methyl-accepting chemotaxis protein (MCP) signaling domain"/>
    <property type="match status" value="1"/>
</dbReference>
<evidence type="ECO:0000256" key="1">
    <source>
        <dbReference type="ARBA" id="ARBA00004651"/>
    </source>
</evidence>
<keyword evidence="5 9" id="KW-1133">Transmembrane helix</keyword>
<dbReference type="GO" id="GO:0007165">
    <property type="term" value="P:signal transduction"/>
    <property type="evidence" value="ECO:0007669"/>
    <property type="project" value="UniProtKB-KW"/>
</dbReference>
<dbReference type="SMART" id="SM00283">
    <property type="entry name" value="MA"/>
    <property type="match status" value="1"/>
</dbReference>
<evidence type="ECO:0000256" key="5">
    <source>
        <dbReference type="ARBA" id="ARBA00022989"/>
    </source>
</evidence>
<feature type="domain" description="Methyl-accepting transducer" evidence="10">
    <location>
        <begin position="338"/>
        <end position="574"/>
    </location>
</feature>
<dbReference type="PANTHER" id="PTHR32089:SF112">
    <property type="entry name" value="LYSOZYME-LIKE PROTEIN-RELATED"/>
    <property type="match status" value="1"/>
</dbReference>
<dbReference type="PANTHER" id="PTHR32089">
    <property type="entry name" value="METHYL-ACCEPTING CHEMOTAXIS PROTEIN MCPB"/>
    <property type="match status" value="1"/>
</dbReference>
<dbReference type="PROSITE" id="PS50885">
    <property type="entry name" value="HAMP"/>
    <property type="match status" value="1"/>
</dbReference>
<dbReference type="Pfam" id="PF00672">
    <property type="entry name" value="HAMP"/>
    <property type="match status" value="1"/>
</dbReference>
<dbReference type="Pfam" id="PF00015">
    <property type="entry name" value="MCPsignal"/>
    <property type="match status" value="1"/>
</dbReference>
<dbReference type="Gene3D" id="3.30.450.20">
    <property type="entry name" value="PAS domain"/>
    <property type="match status" value="2"/>
</dbReference>
<keyword evidence="7" id="KW-0807">Transducer</keyword>
<evidence type="ECO:0000256" key="7">
    <source>
        <dbReference type="ARBA" id="ARBA00023224"/>
    </source>
</evidence>
<dbReference type="PROSITE" id="PS50111">
    <property type="entry name" value="CHEMOTAXIS_TRANSDUC_2"/>
    <property type="match status" value="1"/>
</dbReference>
<evidence type="ECO:0000256" key="2">
    <source>
        <dbReference type="ARBA" id="ARBA00022475"/>
    </source>
</evidence>
<proteinExistence type="inferred from homology"/>
<evidence type="ECO:0000256" key="6">
    <source>
        <dbReference type="ARBA" id="ARBA00023136"/>
    </source>
</evidence>
<gene>
    <name evidence="12" type="primary">mcpB_10</name>
    <name evidence="12" type="ORF">SDC9_79953</name>
</gene>
<dbReference type="Gene3D" id="6.10.340.10">
    <property type="match status" value="1"/>
</dbReference>
<feature type="domain" description="HAMP" evidence="11">
    <location>
        <begin position="266"/>
        <end position="319"/>
    </location>
</feature>
<dbReference type="InterPro" id="IPR003660">
    <property type="entry name" value="HAMP_dom"/>
</dbReference>
<dbReference type="CDD" id="cd18773">
    <property type="entry name" value="PDC1_HK_sensor"/>
    <property type="match status" value="1"/>
</dbReference>